<gene>
    <name evidence="2" type="ORF">Y5S_03198</name>
</gene>
<evidence type="ECO:0000313" key="3">
    <source>
        <dbReference type="Proteomes" id="UP000029444"/>
    </source>
</evidence>
<dbReference type="PIRSF" id="PIRSF011491">
    <property type="entry name" value="Mtase_YbcY_prd"/>
    <property type="match status" value="1"/>
</dbReference>
<comment type="caution">
    <text evidence="2">The sequence shown here is derived from an EMBL/GenBank/DDBJ whole genome shotgun (WGS) entry which is preliminary data.</text>
</comment>
<protein>
    <submittedName>
        <fullName evidence="2">Type 12 methyltransferase</fullName>
    </submittedName>
</protein>
<feature type="domain" description="Methyltransferase type 12" evidence="1">
    <location>
        <begin position="54"/>
        <end position="151"/>
    </location>
</feature>
<dbReference type="InterPro" id="IPR016584">
    <property type="entry name" value="MeTrfase_VrtF"/>
</dbReference>
<dbReference type="PATRIC" id="fig|1177154.3.peg.3240"/>
<evidence type="ECO:0000259" key="1">
    <source>
        <dbReference type="Pfam" id="PF08242"/>
    </source>
</evidence>
<accession>A0A095SG94</accession>
<dbReference type="CDD" id="cd02440">
    <property type="entry name" value="AdoMet_MTases"/>
    <property type="match status" value="1"/>
</dbReference>
<dbReference type="SUPFAM" id="SSF53335">
    <property type="entry name" value="S-adenosyl-L-methionine-dependent methyltransferases"/>
    <property type="match status" value="1"/>
</dbReference>
<organism evidence="2 3">
    <name type="scientific">Alcanivorax nanhaiticus</name>
    <dbReference type="NCBI Taxonomy" id="1177154"/>
    <lineage>
        <taxon>Bacteria</taxon>
        <taxon>Pseudomonadati</taxon>
        <taxon>Pseudomonadota</taxon>
        <taxon>Gammaproteobacteria</taxon>
        <taxon>Oceanospirillales</taxon>
        <taxon>Alcanivoracaceae</taxon>
        <taxon>Alcanivorax</taxon>
    </lineage>
</organism>
<dbReference type="Gene3D" id="3.40.50.150">
    <property type="entry name" value="Vaccinia Virus protein VP39"/>
    <property type="match status" value="1"/>
</dbReference>
<dbReference type="InterPro" id="IPR029063">
    <property type="entry name" value="SAM-dependent_MTases_sf"/>
</dbReference>
<dbReference type="eggNOG" id="COG2890">
    <property type="taxonomic scope" value="Bacteria"/>
</dbReference>
<keyword evidence="2" id="KW-0808">Transferase</keyword>
<dbReference type="AlphaFoldDB" id="A0A095SG94"/>
<sequence>MHKDAAHAGQAIYTPLTLKLYDQAVLGLSCRWLWKCPSSALLANYQQHITSNHLDVGVGTGYFLDKVLFPSAQPRIVLMDLNPNSLSACADRIQRFQPQTQRCNVLEPQSFNGERFDSLAMNLLLHCLPGSMPEKAKALDNLLPLMNPGARVFGATLLQGGVERFMMAKGLMKLYNIKGVFSNQDDSLDGLKLELERRLDNVSVQPFGCMGLFSGVVRPAPGI</sequence>
<dbReference type="GO" id="GO:0032259">
    <property type="term" value="P:methylation"/>
    <property type="evidence" value="ECO:0007669"/>
    <property type="project" value="UniProtKB-KW"/>
</dbReference>
<dbReference type="EMBL" id="ARXV01000016">
    <property type="protein sequence ID" value="KGD63562.1"/>
    <property type="molecule type" value="Genomic_DNA"/>
</dbReference>
<keyword evidence="2" id="KW-0489">Methyltransferase</keyword>
<reference evidence="2 3" key="1">
    <citation type="submission" date="2012-09" db="EMBL/GenBank/DDBJ databases">
        <title>Genome Sequence of alkane-degrading Bacterium Alcanivorax sp. 19-m-6.</title>
        <authorList>
            <person name="Lai Q."/>
            <person name="Shao Z."/>
        </authorList>
    </citation>
    <scope>NUCLEOTIDE SEQUENCE [LARGE SCALE GENOMIC DNA]</scope>
    <source>
        <strain evidence="2 3">19-m-6</strain>
    </source>
</reference>
<dbReference type="InterPro" id="IPR013217">
    <property type="entry name" value="Methyltransf_12"/>
</dbReference>
<name>A0A095SG94_9GAMM</name>
<proteinExistence type="predicted"/>
<keyword evidence="3" id="KW-1185">Reference proteome</keyword>
<dbReference type="OrthoDB" id="507855at2"/>
<evidence type="ECO:0000313" key="2">
    <source>
        <dbReference type="EMBL" id="KGD63562.1"/>
    </source>
</evidence>
<dbReference type="Pfam" id="PF08242">
    <property type="entry name" value="Methyltransf_12"/>
    <property type="match status" value="1"/>
</dbReference>
<dbReference type="RefSeq" id="WP_035234476.1">
    <property type="nucleotide sequence ID" value="NZ_ARXV01000016.1"/>
</dbReference>
<dbReference type="GO" id="GO:0008168">
    <property type="term" value="F:methyltransferase activity"/>
    <property type="evidence" value="ECO:0007669"/>
    <property type="project" value="UniProtKB-KW"/>
</dbReference>
<dbReference type="STRING" id="1177154.Y5S_03198"/>
<dbReference type="Proteomes" id="UP000029444">
    <property type="component" value="Unassembled WGS sequence"/>
</dbReference>